<dbReference type="AlphaFoldDB" id="A0A0K1Q9H8"/>
<keyword evidence="3" id="KW-1185">Reference proteome</keyword>
<feature type="region of interest" description="Disordered" evidence="1">
    <location>
        <begin position="1"/>
        <end position="60"/>
    </location>
</feature>
<proteinExistence type="predicted"/>
<dbReference type="EMBL" id="CP012333">
    <property type="protein sequence ID" value="AKV02389.1"/>
    <property type="molecule type" value="Genomic_DNA"/>
</dbReference>
<organism evidence="2 3">
    <name type="scientific">Labilithrix luteola</name>
    <dbReference type="NCBI Taxonomy" id="1391654"/>
    <lineage>
        <taxon>Bacteria</taxon>
        <taxon>Pseudomonadati</taxon>
        <taxon>Myxococcota</taxon>
        <taxon>Polyangia</taxon>
        <taxon>Polyangiales</taxon>
        <taxon>Labilitrichaceae</taxon>
        <taxon>Labilithrix</taxon>
    </lineage>
</organism>
<evidence type="ECO:0000313" key="3">
    <source>
        <dbReference type="Proteomes" id="UP000064967"/>
    </source>
</evidence>
<reference evidence="2 3" key="1">
    <citation type="submission" date="2015-08" db="EMBL/GenBank/DDBJ databases">
        <authorList>
            <person name="Babu N.S."/>
            <person name="Beckwith C.J."/>
            <person name="Beseler K.G."/>
            <person name="Brison A."/>
            <person name="Carone J.V."/>
            <person name="Caskin T.P."/>
            <person name="Diamond M."/>
            <person name="Durham M.E."/>
            <person name="Foxe J.M."/>
            <person name="Go M."/>
            <person name="Henderson B.A."/>
            <person name="Jones I.B."/>
            <person name="McGettigan J.A."/>
            <person name="Micheletti S.J."/>
            <person name="Nasrallah M.E."/>
            <person name="Ortiz D."/>
            <person name="Piller C.R."/>
            <person name="Privatt S.R."/>
            <person name="Schneider S.L."/>
            <person name="Sharp S."/>
            <person name="Smith T.C."/>
            <person name="Stanton J.D."/>
            <person name="Ullery H.E."/>
            <person name="Wilson R.J."/>
            <person name="Serrano M.G."/>
            <person name="Buck G."/>
            <person name="Lee V."/>
            <person name="Wang Y."/>
            <person name="Carvalho R."/>
            <person name="Voegtly L."/>
            <person name="Shi R."/>
            <person name="Duckworth R."/>
            <person name="Johnson A."/>
            <person name="Loviza R."/>
            <person name="Walstead R."/>
            <person name="Shah Z."/>
            <person name="Kiflezghi M."/>
            <person name="Wade K."/>
            <person name="Ball S.L."/>
            <person name="Bradley K.W."/>
            <person name="Asai D.J."/>
            <person name="Bowman C.A."/>
            <person name="Russell D.A."/>
            <person name="Pope W.H."/>
            <person name="Jacobs-Sera D."/>
            <person name="Hendrix R.W."/>
            <person name="Hatfull G.F."/>
        </authorList>
    </citation>
    <scope>NUCLEOTIDE SEQUENCE [LARGE SCALE GENOMIC DNA]</scope>
    <source>
        <strain evidence="2 3">DSM 27648</strain>
    </source>
</reference>
<dbReference type="KEGG" id="llu:AKJ09_09052"/>
<sequence length="60" mass="6720">MTELAVEAFCPREAQPHGKREWDGRGVRQRGDSERSKSAERRLLLASVEDARHANSPSTS</sequence>
<name>A0A0K1Q9H8_9BACT</name>
<dbReference type="STRING" id="1391654.AKJ09_09052"/>
<gene>
    <name evidence="2" type="ORF">AKJ09_09052</name>
</gene>
<dbReference type="Proteomes" id="UP000064967">
    <property type="component" value="Chromosome"/>
</dbReference>
<protein>
    <submittedName>
        <fullName evidence="2">Uncharacterized protein</fullName>
    </submittedName>
</protein>
<evidence type="ECO:0000256" key="1">
    <source>
        <dbReference type="SAM" id="MobiDB-lite"/>
    </source>
</evidence>
<evidence type="ECO:0000313" key="2">
    <source>
        <dbReference type="EMBL" id="AKV02389.1"/>
    </source>
</evidence>
<accession>A0A0K1Q9H8</accession>
<feature type="compositionally biased region" description="Basic and acidic residues" evidence="1">
    <location>
        <begin position="14"/>
        <end position="53"/>
    </location>
</feature>